<dbReference type="PANTHER" id="PTHR30469:SF15">
    <property type="entry name" value="HLYD FAMILY OF SECRETION PROTEINS"/>
    <property type="match status" value="1"/>
</dbReference>
<dbReference type="Gene3D" id="1.10.287.470">
    <property type="entry name" value="Helix hairpin bin"/>
    <property type="match status" value="1"/>
</dbReference>
<dbReference type="AlphaFoldDB" id="A0A0F9TRZ3"/>
<evidence type="ECO:0000313" key="4">
    <source>
        <dbReference type="EMBL" id="KKN82114.1"/>
    </source>
</evidence>
<evidence type="ECO:0000256" key="1">
    <source>
        <dbReference type="SAM" id="Coils"/>
    </source>
</evidence>
<dbReference type="InterPro" id="IPR006143">
    <property type="entry name" value="RND_pump_MFP"/>
</dbReference>
<reference evidence="4" key="1">
    <citation type="journal article" date="2015" name="Nature">
        <title>Complex archaea that bridge the gap between prokaryotes and eukaryotes.</title>
        <authorList>
            <person name="Spang A."/>
            <person name="Saw J.H."/>
            <person name="Jorgensen S.L."/>
            <person name="Zaremba-Niedzwiedzka K."/>
            <person name="Martijn J."/>
            <person name="Lind A.E."/>
            <person name="van Eijk R."/>
            <person name="Schleper C."/>
            <person name="Guy L."/>
            <person name="Ettema T.J."/>
        </authorList>
    </citation>
    <scope>NUCLEOTIDE SEQUENCE</scope>
</reference>
<feature type="compositionally biased region" description="Pro residues" evidence="2">
    <location>
        <begin position="295"/>
        <end position="308"/>
    </location>
</feature>
<dbReference type="InterPro" id="IPR058792">
    <property type="entry name" value="Beta-barrel_RND_2"/>
</dbReference>
<dbReference type="GO" id="GO:1990281">
    <property type="term" value="C:efflux pump complex"/>
    <property type="evidence" value="ECO:0007669"/>
    <property type="project" value="TreeGrafter"/>
</dbReference>
<comment type="caution">
    <text evidence="4">The sequence shown here is derived from an EMBL/GenBank/DDBJ whole genome shotgun (WGS) entry which is preliminary data.</text>
</comment>
<dbReference type="Gene3D" id="2.40.50.100">
    <property type="match status" value="1"/>
</dbReference>
<accession>A0A0F9TRZ3</accession>
<evidence type="ECO:0000259" key="3">
    <source>
        <dbReference type="Pfam" id="PF25954"/>
    </source>
</evidence>
<organism evidence="4">
    <name type="scientific">marine sediment metagenome</name>
    <dbReference type="NCBI Taxonomy" id="412755"/>
    <lineage>
        <taxon>unclassified sequences</taxon>
        <taxon>metagenomes</taxon>
        <taxon>ecological metagenomes</taxon>
    </lineage>
</organism>
<dbReference type="GO" id="GO:0015562">
    <property type="term" value="F:efflux transmembrane transporter activity"/>
    <property type="evidence" value="ECO:0007669"/>
    <property type="project" value="TreeGrafter"/>
</dbReference>
<gene>
    <name evidence="4" type="ORF">LCGC14_0312260</name>
</gene>
<dbReference type="EMBL" id="LAZR01000205">
    <property type="protein sequence ID" value="KKN82114.1"/>
    <property type="molecule type" value="Genomic_DNA"/>
</dbReference>
<feature type="compositionally biased region" description="Acidic residues" evidence="2">
    <location>
        <begin position="311"/>
        <end position="323"/>
    </location>
</feature>
<dbReference type="SUPFAM" id="SSF111369">
    <property type="entry name" value="HlyD-like secretion proteins"/>
    <property type="match status" value="1"/>
</dbReference>
<dbReference type="Gene3D" id="2.40.30.170">
    <property type="match status" value="1"/>
</dbReference>
<keyword evidence="1" id="KW-0175">Coiled coil</keyword>
<evidence type="ECO:0000256" key="2">
    <source>
        <dbReference type="SAM" id="MobiDB-lite"/>
    </source>
</evidence>
<feature type="domain" description="CusB-like beta-barrel" evidence="3">
    <location>
        <begin position="203"/>
        <end position="270"/>
    </location>
</feature>
<dbReference type="NCBIfam" id="TIGR01730">
    <property type="entry name" value="RND_mfp"/>
    <property type="match status" value="1"/>
</dbReference>
<feature type="region of interest" description="Disordered" evidence="2">
    <location>
        <begin position="264"/>
        <end position="323"/>
    </location>
</feature>
<protein>
    <recommendedName>
        <fullName evidence="3">CusB-like beta-barrel domain-containing protein</fullName>
    </recommendedName>
</protein>
<dbReference type="PANTHER" id="PTHR30469">
    <property type="entry name" value="MULTIDRUG RESISTANCE PROTEIN MDTA"/>
    <property type="match status" value="1"/>
</dbReference>
<feature type="coiled-coil region" evidence="1">
    <location>
        <begin position="99"/>
        <end position="171"/>
    </location>
</feature>
<sequence>MRLHQSRIRGNSRVAGLLTVLLAAHAAGLALADDPPIEAVGRPSKDVTLSFTRPGRVAQVLVIDGQAVTAGQMLVHLDDQVEQAALAQQKAQSDNTINIEAAEAQLAQSEVDLKKIEWAAERGAATPLEVEHAKLQVLIDSLRVRVAKFEKEQAARAYEEARLQLDRMKLVSSIDGIVETVTVEVGESVDALQDVIRIVAIDPLWIDVPTPLTQASGLRVGQPASVALAEGEGGEGSSPVVGKIIHIASVADAASDTLMVRVEAPNSSTRPAGQRMWVRFGPTADATEAETPNEPTSPTPAGPAPVATPPESDDSETDADIEA</sequence>
<name>A0A0F9TRZ3_9ZZZZ</name>
<proteinExistence type="predicted"/>
<dbReference type="Pfam" id="PF25954">
    <property type="entry name" value="Beta-barrel_RND_2"/>
    <property type="match status" value="1"/>
</dbReference>